<evidence type="ECO:0000313" key="8">
    <source>
        <dbReference type="Proteomes" id="UP001595886"/>
    </source>
</evidence>
<comment type="function">
    <text evidence="4">Responsible for synthesis of pseudouridine from uracil-13 in transfer RNAs.</text>
</comment>
<dbReference type="PROSITE" id="PS01268">
    <property type="entry name" value="UPF0024"/>
    <property type="match status" value="1"/>
</dbReference>
<dbReference type="Proteomes" id="UP001595886">
    <property type="component" value="Unassembled WGS sequence"/>
</dbReference>
<keyword evidence="3 4" id="KW-0413">Isomerase</keyword>
<dbReference type="InterPro" id="IPR043165">
    <property type="entry name" value="TruD_insert_sf"/>
</dbReference>
<dbReference type="Gene3D" id="3.30.2350.20">
    <property type="entry name" value="TruD, catalytic domain"/>
    <property type="match status" value="1"/>
</dbReference>
<dbReference type="Gene3D" id="3.30.2340.10">
    <property type="entry name" value="TruD, insertion domain"/>
    <property type="match status" value="1"/>
</dbReference>
<dbReference type="InterPro" id="IPR020119">
    <property type="entry name" value="PsdUridine_synth_TruD_CS"/>
</dbReference>
<evidence type="ECO:0000256" key="3">
    <source>
        <dbReference type="ARBA" id="ARBA00023235"/>
    </source>
</evidence>
<comment type="similarity">
    <text evidence="1 4">Belongs to the pseudouridine synthase TruD family.</text>
</comment>
<dbReference type="HAMAP" id="MF_01082">
    <property type="entry name" value="TruD"/>
    <property type="match status" value="1"/>
</dbReference>
<feature type="region of interest" description="Disordered" evidence="5">
    <location>
        <begin position="1"/>
        <end position="36"/>
    </location>
</feature>
<sequence>MELPRAHGAPPLTGRLRAEPADFEVEEERGFEPSGQGEHAFLIIEKTGANTEWVARQLAAAAGVAPVAVGYAGLKDRHAVTRQAFTVQLSGRADPDWSALAIPGVQVLSAARHDRKLKRGAHRGNRFRIRLRDVRGERAAAETQLEAIRARGVPNYFGEQRFGTDRRNLALAEALFAGRRLPREQRGFALSAARSELFNAVLARRVSDDSWDRALDGEVWMLAGSNAIFGPEPWNEDLARRLAAFDIDPTGPLWGAGELRSAAAVRALELAAIEPLAPLARGLEREDLGQQRRALRLRPGDLAWSWEGEDRLVLDFRLPAGAFATVVLREVFDAPDPQG</sequence>
<dbReference type="InterPro" id="IPR011760">
    <property type="entry name" value="PsdUridine_synth_TruD_insert"/>
</dbReference>
<evidence type="ECO:0000259" key="6">
    <source>
        <dbReference type="PROSITE" id="PS50984"/>
    </source>
</evidence>
<reference evidence="8" key="1">
    <citation type="journal article" date="2019" name="Int. J. Syst. Evol. Microbiol.">
        <title>The Global Catalogue of Microorganisms (GCM) 10K type strain sequencing project: providing services to taxonomists for standard genome sequencing and annotation.</title>
        <authorList>
            <consortium name="The Broad Institute Genomics Platform"/>
            <consortium name="The Broad Institute Genome Sequencing Center for Infectious Disease"/>
            <person name="Wu L."/>
            <person name="Ma J."/>
        </authorList>
    </citation>
    <scope>NUCLEOTIDE SEQUENCE [LARGE SCALE GENOMIC DNA]</scope>
    <source>
        <strain evidence="8">CCUG 30340</strain>
    </source>
</reference>
<dbReference type="NCBIfam" id="NF002153">
    <property type="entry name" value="PRK00984.1-2"/>
    <property type="match status" value="1"/>
</dbReference>
<dbReference type="InterPro" id="IPR001656">
    <property type="entry name" value="PsdUridine_synth_TruD"/>
</dbReference>
<evidence type="ECO:0000313" key="7">
    <source>
        <dbReference type="EMBL" id="MFC4821408.1"/>
    </source>
</evidence>
<dbReference type="PANTHER" id="PTHR47811">
    <property type="entry name" value="TRNA PSEUDOURIDINE SYNTHASE D"/>
    <property type="match status" value="1"/>
</dbReference>
<proteinExistence type="inferred from homology"/>
<dbReference type="SUPFAM" id="SSF55120">
    <property type="entry name" value="Pseudouridine synthase"/>
    <property type="match status" value="1"/>
</dbReference>
<organism evidence="7 8">
    <name type="scientific">Dokdonella ginsengisoli</name>
    <dbReference type="NCBI Taxonomy" id="363846"/>
    <lineage>
        <taxon>Bacteria</taxon>
        <taxon>Pseudomonadati</taxon>
        <taxon>Pseudomonadota</taxon>
        <taxon>Gammaproteobacteria</taxon>
        <taxon>Lysobacterales</taxon>
        <taxon>Rhodanobacteraceae</taxon>
        <taxon>Dokdonella</taxon>
    </lineage>
</organism>
<dbReference type="Pfam" id="PF01142">
    <property type="entry name" value="TruD"/>
    <property type="match status" value="2"/>
</dbReference>
<feature type="domain" description="TRUD" evidence="6">
    <location>
        <begin position="152"/>
        <end position="297"/>
    </location>
</feature>
<dbReference type="EC" id="5.4.99.27" evidence="4"/>
<feature type="active site" description="Nucleophile" evidence="4">
    <location>
        <position position="76"/>
    </location>
</feature>
<dbReference type="GO" id="GO:0160150">
    <property type="term" value="F:tRNA pseudouridine(13) synthase activity"/>
    <property type="evidence" value="ECO:0007669"/>
    <property type="project" value="UniProtKB-EC"/>
</dbReference>
<protein>
    <recommendedName>
        <fullName evidence="4">tRNA pseudouridine synthase D</fullName>
        <ecNumber evidence="4">5.4.99.27</ecNumber>
    </recommendedName>
    <alternativeName>
        <fullName evidence="4">tRNA pseudouridine(13) synthase</fullName>
    </alternativeName>
    <alternativeName>
        <fullName evidence="4">tRNA pseudouridylate synthase D</fullName>
    </alternativeName>
    <alternativeName>
        <fullName evidence="4">tRNA-uridine isomerase D</fullName>
    </alternativeName>
</protein>
<dbReference type="PANTHER" id="PTHR47811:SF1">
    <property type="entry name" value="TRNA PSEUDOURIDINE SYNTHASE D"/>
    <property type="match status" value="1"/>
</dbReference>
<name>A0ABV9QVQ5_9GAMM</name>
<accession>A0ABV9QVQ5</accession>
<dbReference type="InterPro" id="IPR020103">
    <property type="entry name" value="PsdUridine_synth_cat_dom_sf"/>
</dbReference>
<evidence type="ECO:0000256" key="1">
    <source>
        <dbReference type="ARBA" id="ARBA00007953"/>
    </source>
</evidence>
<keyword evidence="2 4" id="KW-0819">tRNA processing</keyword>
<dbReference type="RefSeq" id="WP_380021690.1">
    <property type="nucleotide sequence ID" value="NZ_JBHSHD010000010.1"/>
</dbReference>
<dbReference type="InterPro" id="IPR042214">
    <property type="entry name" value="TruD_catalytic"/>
</dbReference>
<dbReference type="EMBL" id="JBHSHD010000010">
    <property type="protein sequence ID" value="MFC4821408.1"/>
    <property type="molecule type" value="Genomic_DNA"/>
</dbReference>
<comment type="caution">
    <text evidence="7">The sequence shown here is derived from an EMBL/GenBank/DDBJ whole genome shotgun (WGS) entry which is preliminary data.</text>
</comment>
<evidence type="ECO:0000256" key="2">
    <source>
        <dbReference type="ARBA" id="ARBA00022694"/>
    </source>
</evidence>
<dbReference type="PROSITE" id="PS50984">
    <property type="entry name" value="TRUD"/>
    <property type="match status" value="1"/>
</dbReference>
<gene>
    <name evidence="4 7" type="primary">truD</name>
    <name evidence="7" type="ORF">ACFO6Q_13830</name>
</gene>
<dbReference type="InterPro" id="IPR050170">
    <property type="entry name" value="TruD_pseudoU_synthase"/>
</dbReference>
<dbReference type="CDD" id="cd02575">
    <property type="entry name" value="PseudoU_synth_EcTruD"/>
    <property type="match status" value="1"/>
</dbReference>
<evidence type="ECO:0000256" key="5">
    <source>
        <dbReference type="SAM" id="MobiDB-lite"/>
    </source>
</evidence>
<evidence type="ECO:0000256" key="4">
    <source>
        <dbReference type="HAMAP-Rule" id="MF_01082"/>
    </source>
</evidence>
<comment type="catalytic activity">
    <reaction evidence="4">
        <text>uridine(13) in tRNA = pseudouridine(13) in tRNA</text>
        <dbReference type="Rhea" id="RHEA:42540"/>
        <dbReference type="Rhea" id="RHEA-COMP:10105"/>
        <dbReference type="Rhea" id="RHEA-COMP:10106"/>
        <dbReference type="ChEBI" id="CHEBI:65314"/>
        <dbReference type="ChEBI" id="CHEBI:65315"/>
        <dbReference type="EC" id="5.4.99.27"/>
    </reaction>
</comment>
<keyword evidence="8" id="KW-1185">Reference proteome</keyword>